<dbReference type="RefSeq" id="WP_380054964.1">
    <property type="nucleotide sequence ID" value="NZ_JBHSWB010000001.1"/>
</dbReference>
<evidence type="ECO:0000313" key="3">
    <source>
        <dbReference type="Proteomes" id="UP001596317"/>
    </source>
</evidence>
<name>A0ABW1ZK35_9DEIO</name>
<evidence type="ECO:0000313" key="2">
    <source>
        <dbReference type="EMBL" id="MFC6660109.1"/>
    </source>
</evidence>
<proteinExistence type="predicted"/>
<reference evidence="3" key="1">
    <citation type="journal article" date="2019" name="Int. J. Syst. Evol. Microbiol.">
        <title>The Global Catalogue of Microorganisms (GCM) 10K type strain sequencing project: providing services to taxonomists for standard genome sequencing and annotation.</title>
        <authorList>
            <consortium name="The Broad Institute Genomics Platform"/>
            <consortium name="The Broad Institute Genome Sequencing Center for Infectious Disease"/>
            <person name="Wu L."/>
            <person name="Ma J."/>
        </authorList>
    </citation>
    <scope>NUCLEOTIDE SEQUENCE [LARGE SCALE GENOMIC DNA]</scope>
    <source>
        <strain evidence="3">CCUG 63830</strain>
    </source>
</reference>
<dbReference type="Proteomes" id="UP001596317">
    <property type="component" value="Unassembled WGS sequence"/>
</dbReference>
<dbReference type="EMBL" id="JBHSWB010000001">
    <property type="protein sequence ID" value="MFC6660109.1"/>
    <property type="molecule type" value="Genomic_DNA"/>
</dbReference>
<keyword evidence="3" id="KW-1185">Reference proteome</keyword>
<protein>
    <submittedName>
        <fullName evidence="2">Uncharacterized protein</fullName>
    </submittedName>
</protein>
<sequence>MPDDLLDVLLGCGCRARCCCGKGQEEAPGPGRAGATLFLQQGRAPAPPRAPDESPFVPPPPPSFDSPQRPAPGHLPGVDAFGAFTGTGTLTDRPVLTLDDGSLRPLQTCAVNHVERWAEYLPDPVVEDHPRISIRWASARITPGQTKTTRA</sequence>
<accession>A0ABW1ZK35</accession>
<feature type="compositionally biased region" description="Low complexity" evidence="1">
    <location>
        <begin position="80"/>
        <end position="89"/>
    </location>
</feature>
<feature type="region of interest" description="Disordered" evidence="1">
    <location>
        <begin position="24"/>
        <end position="91"/>
    </location>
</feature>
<comment type="caution">
    <text evidence="2">The sequence shown here is derived from an EMBL/GenBank/DDBJ whole genome shotgun (WGS) entry which is preliminary data.</text>
</comment>
<organism evidence="2 3">
    <name type="scientific">Deinococcus multiflagellatus</name>
    <dbReference type="NCBI Taxonomy" id="1656887"/>
    <lineage>
        <taxon>Bacteria</taxon>
        <taxon>Thermotogati</taxon>
        <taxon>Deinococcota</taxon>
        <taxon>Deinococci</taxon>
        <taxon>Deinococcales</taxon>
        <taxon>Deinococcaceae</taxon>
        <taxon>Deinococcus</taxon>
    </lineage>
</organism>
<gene>
    <name evidence="2" type="ORF">ACFP90_06880</name>
</gene>
<evidence type="ECO:0000256" key="1">
    <source>
        <dbReference type="SAM" id="MobiDB-lite"/>
    </source>
</evidence>